<dbReference type="GO" id="GO:0000155">
    <property type="term" value="F:phosphorelay sensor kinase activity"/>
    <property type="evidence" value="ECO:0007669"/>
    <property type="project" value="UniProtKB-UniRule"/>
</dbReference>
<dbReference type="Pfam" id="PF02743">
    <property type="entry name" value="dCache_1"/>
    <property type="match status" value="1"/>
</dbReference>
<dbReference type="OrthoDB" id="7568856at2"/>
<accession>A0A546XM02</accession>
<dbReference type="CDD" id="cd18774">
    <property type="entry name" value="PDC2_HK_sensor"/>
    <property type="match status" value="1"/>
</dbReference>
<gene>
    <name evidence="15" type="ORF">EXN68_10055</name>
</gene>
<protein>
    <recommendedName>
        <fullName evidence="13">C4-dicarboxylate transport sensor protein</fullName>
        <ecNumber evidence="13">2.7.13.3</ecNumber>
    </recommendedName>
</protein>
<dbReference type="PANTHER" id="PTHR43065">
    <property type="entry name" value="SENSOR HISTIDINE KINASE"/>
    <property type="match status" value="1"/>
</dbReference>
<comment type="catalytic activity">
    <reaction evidence="1 13">
        <text>ATP + protein L-histidine = ADP + protein N-phospho-L-histidine.</text>
        <dbReference type="EC" id="2.7.13.3"/>
    </reaction>
</comment>
<dbReference type="Proteomes" id="UP000315434">
    <property type="component" value="Unassembled WGS sequence"/>
</dbReference>
<dbReference type="GO" id="GO:0005524">
    <property type="term" value="F:ATP binding"/>
    <property type="evidence" value="ECO:0007669"/>
    <property type="project" value="UniProtKB-UniRule"/>
</dbReference>
<dbReference type="CDD" id="cd00082">
    <property type="entry name" value="HisKA"/>
    <property type="match status" value="1"/>
</dbReference>
<dbReference type="InterPro" id="IPR003594">
    <property type="entry name" value="HATPase_dom"/>
</dbReference>
<dbReference type="InterPro" id="IPR004358">
    <property type="entry name" value="Sig_transdc_His_kin-like_C"/>
</dbReference>
<name>A0A546XM02_RHIRH</name>
<dbReference type="InterPro" id="IPR003661">
    <property type="entry name" value="HisK_dim/P_dom"/>
</dbReference>
<evidence type="ECO:0000256" key="5">
    <source>
        <dbReference type="ARBA" id="ARBA00022679"/>
    </source>
</evidence>
<dbReference type="InterPro" id="IPR036890">
    <property type="entry name" value="HATPase_C_sf"/>
</dbReference>
<dbReference type="SMART" id="SM00388">
    <property type="entry name" value="HisKA"/>
    <property type="match status" value="1"/>
</dbReference>
<dbReference type="SUPFAM" id="SSF47384">
    <property type="entry name" value="Homodimeric domain of signal transducing histidine kinase"/>
    <property type="match status" value="1"/>
</dbReference>
<keyword evidence="10 13" id="KW-1133">Transmembrane helix</keyword>
<evidence type="ECO:0000256" key="10">
    <source>
        <dbReference type="ARBA" id="ARBA00022989"/>
    </source>
</evidence>
<evidence type="ECO:0000256" key="6">
    <source>
        <dbReference type="ARBA" id="ARBA00022692"/>
    </source>
</evidence>
<dbReference type="AlphaFoldDB" id="A0A546XM02"/>
<evidence type="ECO:0000256" key="8">
    <source>
        <dbReference type="ARBA" id="ARBA00022777"/>
    </source>
</evidence>
<reference evidence="15 16" key="1">
    <citation type="journal article" date="2019" name="Appl. Microbiol. Biotechnol.">
        <title>Differential efficiency of wild type rhizogenic strains for rol gene transformation of plants.</title>
        <authorList>
            <person name="Desmet S."/>
            <person name="De Keyser E."/>
            <person name="Van Vaerenbergh J."/>
            <person name="Baeyen S."/>
            <person name="Van Huylenbroeck J."/>
            <person name="Geelen D."/>
            <person name="Dhooghe E."/>
        </authorList>
    </citation>
    <scope>NUCLEOTIDE SEQUENCE [LARGE SCALE GENOMIC DNA]</scope>
    <source>
        <strain evidence="15 16">GBBC3284</strain>
    </source>
</reference>
<evidence type="ECO:0000256" key="4">
    <source>
        <dbReference type="ARBA" id="ARBA00022553"/>
    </source>
</evidence>
<dbReference type="SMART" id="SM00387">
    <property type="entry name" value="HATPase_c"/>
    <property type="match status" value="1"/>
</dbReference>
<evidence type="ECO:0000313" key="15">
    <source>
        <dbReference type="EMBL" id="TRB01793.1"/>
    </source>
</evidence>
<dbReference type="Pfam" id="PF02518">
    <property type="entry name" value="HATPase_c"/>
    <property type="match status" value="1"/>
</dbReference>
<dbReference type="PANTHER" id="PTHR43065:SF46">
    <property type="entry name" value="C4-DICARBOXYLATE TRANSPORT SENSOR PROTEIN DCTB"/>
    <property type="match status" value="1"/>
</dbReference>
<keyword evidence="13" id="KW-0997">Cell inner membrane</keyword>
<keyword evidence="8 13" id="KW-0418">Kinase</keyword>
<dbReference type="SUPFAM" id="SSF55874">
    <property type="entry name" value="ATPase domain of HSP90 chaperone/DNA topoisomerase II/histidine kinase"/>
    <property type="match status" value="1"/>
</dbReference>
<dbReference type="Gene3D" id="6.10.250.3020">
    <property type="match status" value="1"/>
</dbReference>
<keyword evidence="9 13" id="KW-0067">ATP-binding</keyword>
<evidence type="ECO:0000256" key="12">
    <source>
        <dbReference type="ARBA" id="ARBA00023136"/>
    </source>
</evidence>
<dbReference type="Gene3D" id="1.10.287.130">
    <property type="match status" value="1"/>
</dbReference>
<feature type="transmembrane region" description="Helical" evidence="13">
    <location>
        <begin position="304"/>
        <end position="324"/>
    </location>
</feature>
<comment type="caution">
    <text evidence="15">The sequence shown here is derived from an EMBL/GenBank/DDBJ whole genome shotgun (WGS) entry which is preliminary data.</text>
</comment>
<dbReference type="InterPro" id="IPR033479">
    <property type="entry name" value="dCache_1"/>
</dbReference>
<dbReference type="SUPFAM" id="SSF103190">
    <property type="entry name" value="Sensory domain-like"/>
    <property type="match status" value="1"/>
</dbReference>
<dbReference type="EMBL" id="SGNY01000002">
    <property type="protein sequence ID" value="TRB01793.1"/>
    <property type="molecule type" value="Genomic_DNA"/>
</dbReference>
<proteinExistence type="predicted"/>
<keyword evidence="12 13" id="KW-0472">Membrane</keyword>
<evidence type="ECO:0000256" key="9">
    <source>
        <dbReference type="ARBA" id="ARBA00022840"/>
    </source>
</evidence>
<dbReference type="EC" id="2.7.13.3" evidence="13"/>
<evidence type="ECO:0000256" key="13">
    <source>
        <dbReference type="PIRNR" id="PIRNR036431"/>
    </source>
</evidence>
<keyword evidence="5 13" id="KW-0808">Transferase</keyword>
<sequence length="595" mass="64345">MAFRLIVQYPAQMSLKSRLQILVLVLLVLVVIALVWSGASLWSRRQASEQLAEEAELLVRQHSLLIDSELARFRLMPIVLGEYGDLVDVLSTKNPQTAARLSEKFGSLVRETGASYIYLINRDGVAVAASNARDDRSFVGQNFGFRPYFTGAMREGKAEYYGAGLLTRQAGLFLARRVGQSDAASGVVVVKYEFGALSAIWAGDPGRTLIVDANGIILAAPDKDQILTTLAPLPTAVRQRIDAIGQYGDAKLEPGHYRFAGPDRIETAQGAEMIYAALPIVGTDLRILHLLDTRPARIAADRRATLAALAILPLLLLAGSGVWWQANRTARRAAERRSLEAAVAQRTAQLREEMGYRAIADQRYREAREELAQANRLASVGSITAGLMHEINQPVATIRTLSENALHHLAASRSERVRDSLSTMIAMTERIGTLTQEMRGFSRKGEGQIGEEPLDGIIAGAMLLMEDRIRKAGIRLTLPPSGQPSVLGKRVPLEQVLVNLLQNAMDALEGHADPEIAITVEHHEDMICLTVADNGPGIDPQLGKQVFQPFVTGKPNGLGLGLGIAQDIMSDLGGALTITASAFGGAAFTVTMRAA</sequence>
<evidence type="ECO:0000256" key="11">
    <source>
        <dbReference type="ARBA" id="ARBA00023012"/>
    </source>
</evidence>
<dbReference type="InterPro" id="IPR017055">
    <property type="entry name" value="Sig_transdc_His_kinase_DctB"/>
</dbReference>
<evidence type="ECO:0000256" key="1">
    <source>
        <dbReference type="ARBA" id="ARBA00000085"/>
    </source>
</evidence>
<keyword evidence="7 13" id="KW-0547">Nucleotide-binding</keyword>
<dbReference type="Pfam" id="PF00512">
    <property type="entry name" value="HisKA"/>
    <property type="match status" value="1"/>
</dbReference>
<organism evidence="15 16">
    <name type="scientific">Rhizobium rhizogenes</name>
    <name type="common">Agrobacterium rhizogenes</name>
    <dbReference type="NCBI Taxonomy" id="359"/>
    <lineage>
        <taxon>Bacteria</taxon>
        <taxon>Pseudomonadati</taxon>
        <taxon>Pseudomonadota</taxon>
        <taxon>Alphaproteobacteria</taxon>
        <taxon>Hyphomicrobiales</taxon>
        <taxon>Rhizobiaceae</taxon>
        <taxon>Rhizobium/Agrobacterium group</taxon>
        <taxon>Rhizobium</taxon>
    </lineage>
</organism>
<comment type="function">
    <text evidence="13">Member of the two-component regulatory system DctB/DctD involved in the transport of C4-dicarboxylates. DctB functions as a membrane-associated protein kinase that phosphorylates DctD in response to environmental signals.</text>
</comment>
<dbReference type="GO" id="GO:0005886">
    <property type="term" value="C:plasma membrane"/>
    <property type="evidence" value="ECO:0007669"/>
    <property type="project" value="UniProtKB-SubCell"/>
</dbReference>
<keyword evidence="6 13" id="KW-0812">Transmembrane</keyword>
<dbReference type="InterPro" id="IPR036097">
    <property type="entry name" value="HisK_dim/P_sf"/>
</dbReference>
<keyword evidence="4" id="KW-0597">Phosphoprotein</keyword>
<dbReference type="PROSITE" id="PS50109">
    <property type="entry name" value="HIS_KIN"/>
    <property type="match status" value="1"/>
</dbReference>
<dbReference type="PIRSF" id="PIRSF036431">
    <property type="entry name" value="STHK_DctB"/>
    <property type="match status" value="1"/>
</dbReference>
<dbReference type="Gene3D" id="3.30.565.10">
    <property type="entry name" value="Histidine kinase-like ATPase, C-terminal domain"/>
    <property type="match status" value="1"/>
</dbReference>
<evidence type="ECO:0000256" key="2">
    <source>
        <dbReference type="ARBA" id="ARBA00004651"/>
    </source>
</evidence>
<keyword evidence="3 13" id="KW-1003">Cell membrane</keyword>
<comment type="subcellular location">
    <subcellularLocation>
        <location evidence="13">Cell inner membrane</location>
    </subcellularLocation>
    <subcellularLocation>
        <location evidence="2">Cell membrane</location>
        <topology evidence="2">Multi-pass membrane protein</topology>
    </subcellularLocation>
</comment>
<dbReference type="InterPro" id="IPR029151">
    <property type="entry name" value="Sensor-like_sf"/>
</dbReference>
<feature type="domain" description="Histidine kinase" evidence="14">
    <location>
        <begin position="386"/>
        <end position="595"/>
    </location>
</feature>
<evidence type="ECO:0000313" key="16">
    <source>
        <dbReference type="Proteomes" id="UP000315434"/>
    </source>
</evidence>
<dbReference type="PRINTS" id="PR00344">
    <property type="entry name" value="BCTRLSENSOR"/>
</dbReference>
<feature type="transmembrane region" description="Helical" evidence="13">
    <location>
        <begin position="20"/>
        <end position="42"/>
    </location>
</feature>
<evidence type="ECO:0000256" key="3">
    <source>
        <dbReference type="ARBA" id="ARBA00022475"/>
    </source>
</evidence>
<keyword evidence="11 13" id="KW-0902">Two-component regulatory system</keyword>
<dbReference type="InterPro" id="IPR005467">
    <property type="entry name" value="His_kinase_dom"/>
</dbReference>
<evidence type="ECO:0000259" key="14">
    <source>
        <dbReference type="PROSITE" id="PS50109"/>
    </source>
</evidence>
<dbReference type="Gene3D" id="3.30.450.20">
    <property type="entry name" value="PAS domain"/>
    <property type="match status" value="2"/>
</dbReference>
<evidence type="ECO:0000256" key="7">
    <source>
        <dbReference type="ARBA" id="ARBA00022741"/>
    </source>
</evidence>